<protein>
    <submittedName>
        <fullName evidence="2">Uncharacterized protein</fullName>
    </submittedName>
</protein>
<dbReference type="Proteomes" id="UP000516422">
    <property type="component" value="Chromosome"/>
</dbReference>
<organism evidence="2 3">
    <name type="scientific">Streptomyces griseofuscus</name>
    <dbReference type="NCBI Taxonomy" id="146922"/>
    <lineage>
        <taxon>Bacteria</taxon>
        <taxon>Bacillati</taxon>
        <taxon>Actinomycetota</taxon>
        <taxon>Actinomycetes</taxon>
        <taxon>Kitasatosporales</taxon>
        <taxon>Streptomycetaceae</taxon>
        <taxon>Streptomyces</taxon>
    </lineage>
</organism>
<reference evidence="2 3" key="1">
    <citation type="submission" date="2020-04" db="EMBL/GenBank/DDBJ databases">
        <title>Characterization and engineering of Streptomyces griseofuscus DSM40191 as a potential heterologous host for expression of BGCs.</title>
        <authorList>
            <person name="Gren T."/>
            <person name="Whitford C.M."/>
            <person name="Mohite O.S."/>
            <person name="Joergensen T.S."/>
            <person name="Nielsen J.B."/>
            <person name="Lee S.Y."/>
            <person name="Weber T."/>
        </authorList>
    </citation>
    <scope>NUCLEOTIDE SEQUENCE [LARGE SCALE GENOMIC DNA]</scope>
    <source>
        <strain evidence="2 3">DSM 40191</strain>
    </source>
</reference>
<feature type="region of interest" description="Disordered" evidence="1">
    <location>
        <begin position="1"/>
        <end position="20"/>
    </location>
</feature>
<evidence type="ECO:0000313" key="3">
    <source>
        <dbReference type="Proteomes" id="UP000516422"/>
    </source>
</evidence>
<name>A0A7H1Q3H3_9ACTN</name>
<evidence type="ECO:0000313" key="2">
    <source>
        <dbReference type="EMBL" id="QNT94853.1"/>
    </source>
</evidence>
<dbReference type="GeneID" id="91464132"/>
<dbReference type="KEGG" id="sgf:HEP81_04580"/>
<dbReference type="RefSeq" id="WP_037653692.1">
    <property type="nucleotide sequence ID" value="NZ_CP051006.1"/>
</dbReference>
<feature type="compositionally biased region" description="Basic residues" evidence="1">
    <location>
        <begin position="1"/>
        <end position="10"/>
    </location>
</feature>
<sequence length="79" mass="9135">MAARKPRRPKRPEPPPTGVLDWTRGHWAGVEKRCRYCPGLTPLRDSDGKPAHKVCAEEAIARQVEEYAEAWENERLREQ</sequence>
<evidence type="ECO:0000256" key="1">
    <source>
        <dbReference type="SAM" id="MobiDB-lite"/>
    </source>
</evidence>
<dbReference type="EMBL" id="CP051006">
    <property type="protein sequence ID" value="QNT94853.1"/>
    <property type="molecule type" value="Genomic_DNA"/>
</dbReference>
<accession>A0A7H1Q3H3</accession>
<gene>
    <name evidence="2" type="ORF">HEP81_04580</name>
</gene>
<proteinExistence type="predicted"/>
<dbReference type="AlphaFoldDB" id="A0A7H1Q3H3"/>